<dbReference type="Gene3D" id="3.90.1300.10">
    <property type="entry name" value="Amidase signature (AS) domain"/>
    <property type="match status" value="1"/>
</dbReference>
<feature type="domain" description="Amidase" evidence="2">
    <location>
        <begin position="25"/>
        <end position="445"/>
    </location>
</feature>
<evidence type="ECO:0000256" key="1">
    <source>
        <dbReference type="ARBA" id="ARBA00009199"/>
    </source>
</evidence>
<sequence length="463" mass="50625">MTELAFSTATELASLIESRKLSPIELTKEILNRMDKIDPAINAYITPLHELALNQAKEAEDTIMRGFYKGPLHGIPIGIKDNFYTKGIRTTVGSKLFADFIPDKNATTVEKLLGAGGIMLGKQNMHELAAGSTGTNPFFGDTRNPWDIQYMPGGSSGGGTASLAAGLGPLATGTDTFGSIRLPAAMCGVYGLKPTYGLVSTHGIFPSAMSLDTAGPMARTVSDLALMLHYMAGYDSNDPTSLHVAIPNYNEDLTKEIRGMKIGIPTYYFEGLDPDVENLFKHAIETLQHLGAEIREIVIPELSMSTFSGYTIVTGEASNTHHEWLQNYSEDYSPDIRTFFLAGSLTDTPQYVRAQQARRKMVEAFDKAFEHVDIMLGPTIPITTPAFAENWVDQNLEVIRQIIPFTSPINLTGVPSLSVPMGLDRSGLPVGMQFIGNHLFEKRLLQVGNAWERVNPLSFSLEK</sequence>
<comment type="similarity">
    <text evidence="1">Belongs to the amidase family.</text>
</comment>
<gene>
    <name evidence="3" type="ORF">J2Z83_002597</name>
</gene>
<dbReference type="GO" id="GO:0050567">
    <property type="term" value="F:glutaminyl-tRNA synthase (glutamine-hydrolyzing) activity"/>
    <property type="evidence" value="ECO:0007669"/>
    <property type="project" value="UniProtKB-EC"/>
</dbReference>
<dbReference type="SUPFAM" id="SSF75304">
    <property type="entry name" value="Amidase signature (AS) enzymes"/>
    <property type="match status" value="1"/>
</dbReference>
<keyword evidence="4" id="KW-1185">Reference proteome</keyword>
<dbReference type="RefSeq" id="WP_209463600.1">
    <property type="nucleotide sequence ID" value="NZ_CP110224.1"/>
</dbReference>
<dbReference type="Proteomes" id="UP001519345">
    <property type="component" value="Unassembled WGS sequence"/>
</dbReference>
<dbReference type="PANTHER" id="PTHR11895">
    <property type="entry name" value="TRANSAMIDASE"/>
    <property type="match status" value="1"/>
</dbReference>
<dbReference type="GO" id="GO:0050566">
    <property type="term" value="F:asparaginyl-tRNA synthase (glutamine-hydrolyzing) activity"/>
    <property type="evidence" value="ECO:0007669"/>
    <property type="project" value="UniProtKB-EC"/>
</dbReference>
<protein>
    <submittedName>
        <fullName evidence="3">Aspartyl-tRNA(Asn)/glutamyl-tRNA(Gln) amidotransferase subunit A</fullName>
        <ecNumber evidence="3">6.3.5.6</ecNumber>
        <ecNumber evidence="3">6.3.5.7</ecNumber>
    </submittedName>
</protein>
<dbReference type="Pfam" id="PF01425">
    <property type="entry name" value="Amidase"/>
    <property type="match status" value="1"/>
</dbReference>
<reference evidence="3 4" key="1">
    <citation type="submission" date="2021-03" db="EMBL/GenBank/DDBJ databases">
        <title>Genomic Encyclopedia of Type Strains, Phase IV (KMG-IV): sequencing the most valuable type-strain genomes for metagenomic binning, comparative biology and taxonomic classification.</title>
        <authorList>
            <person name="Goeker M."/>
        </authorList>
    </citation>
    <scope>NUCLEOTIDE SEQUENCE [LARGE SCALE GENOMIC DNA]</scope>
    <source>
        <strain evidence="3 4">DSM 25609</strain>
    </source>
</reference>
<dbReference type="PANTHER" id="PTHR11895:SF7">
    <property type="entry name" value="GLUTAMYL-TRNA(GLN) AMIDOTRANSFERASE SUBUNIT A, MITOCHONDRIAL"/>
    <property type="match status" value="1"/>
</dbReference>
<dbReference type="EC" id="6.3.5.7" evidence="3"/>
<evidence type="ECO:0000313" key="4">
    <source>
        <dbReference type="Proteomes" id="UP001519345"/>
    </source>
</evidence>
<dbReference type="EMBL" id="JAGGKX010000013">
    <property type="protein sequence ID" value="MBP1970476.1"/>
    <property type="molecule type" value="Genomic_DNA"/>
</dbReference>
<comment type="caution">
    <text evidence="3">The sequence shown here is derived from an EMBL/GenBank/DDBJ whole genome shotgun (WGS) entry which is preliminary data.</text>
</comment>
<evidence type="ECO:0000313" key="3">
    <source>
        <dbReference type="EMBL" id="MBP1970476.1"/>
    </source>
</evidence>
<dbReference type="InterPro" id="IPR036928">
    <property type="entry name" value="AS_sf"/>
</dbReference>
<proteinExistence type="inferred from homology"/>
<dbReference type="InterPro" id="IPR000120">
    <property type="entry name" value="Amidase"/>
</dbReference>
<name>A0ABS4IJF3_9BACI</name>
<organism evidence="3 4">
    <name type="scientific">Virgibacillus natechei</name>
    <dbReference type="NCBI Taxonomy" id="1216297"/>
    <lineage>
        <taxon>Bacteria</taxon>
        <taxon>Bacillati</taxon>
        <taxon>Bacillota</taxon>
        <taxon>Bacilli</taxon>
        <taxon>Bacillales</taxon>
        <taxon>Bacillaceae</taxon>
        <taxon>Virgibacillus</taxon>
    </lineage>
</organism>
<keyword evidence="3" id="KW-0436">Ligase</keyword>
<accession>A0ABS4IJF3</accession>
<dbReference type="EC" id="6.3.5.6" evidence="3"/>
<dbReference type="InterPro" id="IPR023631">
    <property type="entry name" value="Amidase_dom"/>
</dbReference>
<evidence type="ECO:0000259" key="2">
    <source>
        <dbReference type="Pfam" id="PF01425"/>
    </source>
</evidence>